<dbReference type="InterPro" id="IPR012341">
    <property type="entry name" value="6hp_glycosidase-like_sf"/>
</dbReference>
<accession>A0A6I3V1A8</accession>
<dbReference type="Pfam" id="PF06824">
    <property type="entry name" value="Glyco_hydro_125"/>
    <property type="match status" value="1"/>
</dbReference>
<dbReference type="EMBL" id="WNIA01001090">
    <property type="protein sequence ID" value="MTW00407.1"/>
    <property type="molecule type" value="Genomic_DNA"/>
</dbReference>
<dbReference type="InterPro" id="IPR008928">
    <property type="entry name" value="6-hairpin_glycosidase_sf"/>
</dbReference>
<dbReference type="RefSeq" id="WP_155482666.1">
    <property type="nucleotide sequence ID" value="NZ_WNIA01001090.1"/>
</dbReference>
<dbReference type="PANTHER" id="PTHR31047">
    <property type="entry name" value="MEIOTICALLY UP-REGULATED GENE 157 PROTEIN"/>
    <property type="match status" value="1"/>
</dbReference>
<evidence type="ECO:0000313" key="1">
    <source>
        <dbReference type="EMBL" id="MTW00407.1"/>
    </source>
</evidence>
<organism evidence="1 2">
    <name type="scientific">Streptococcus pneumoniae</name>
    <dbReference type="NCBI Taxonomy" id="1313"/>
    <lineage>
        <taxon>Bacteria</taxon>
        <taxon>Bacillati</taxon>
        <taxon>Bacillota</taxon>
        <taxon>Bacilli</taxon>
        <taxon>Lactobacillales</taxon>
        <taxon>Streptococcaceae</taxon>
        <taxon>Streptococcus</taxon>
    </lineage>
</organism>
<proteinExistence type="predicted"/>
<reference evidence="1 2" key="1">
    <citation type="submission" date="2019-11" db="EMBL/GenBank/DDBJ databases">
        <title>Growth characteristics of pneumococcus vary with the chemical composition of the capsule and with environmental conditions.</title>
        <authorList>
            <person name="Tothpal A."/>
            <person name="Desobry K."/>
            <person name="Joshi S."/>
            <person name="Wyllie A.L."/>
            <person name="Weinberger D.M."/>
        </authorList>
    </citation>
    <scope>NUCLEOTIDE SEQUENCE [LARGE SCALE GENOMIC DNA]</scope>
    <source>
        <strain evidence="2">pnumococcus19F</strain>
    </source>
</reference>
<evidence type="ECO:0000313" key="2">
    <source>
        <dbReference type="Proteomes" id="UP000437160"/>
    </source>
</evidence>
<dbReference type="Gene3D" id="1.50.10.10">
    <property type="match status" value="1"/>
</dbReference>
<sequence length="77" mass="8651">FGPDFAVTGMTWSAFRPSDDCCQYSYLIPSNMFAVVVLGYVQEIFVELDLADSQNIIADAKRLQAEIQEGIENYAYT</sequence>
<comment type="caution">
    <text evidence="1">The sequence shown here is derived from an EMBL/GenBank/DDBJ whole genome shotgun (WGS) entry which is preliminary data.</text>
</comment>
<feature type="non-terminal residue" evidence="1">
    <location>
        <position position="77"/>
    </location>
</feature>
<dbReference type="Proteomes" id="UP000437160">
    <property type="component" value="Unassembled WGS sequence"/>
</dbReference>
<protein>
    <submittedName>
        <fullName evidence="1">Metal-independent alpha-mannosidase</fullName>
    </submittedName>
</protein>
<feature type="non-terminal residue" evidence="1">
    <location>
        <position position="1"/>
    </location>
</feature>
<dbReference type="InterPro" id="IPR008313">
    <property type="entry name" value="GH125"/>
</dbReference>
<dbReference type="PANTHER" id="PTHR31047:SF0">
    <property type="entry name" value="MEIOTICALLY UP-REGULATED GENE 157 PROTEIN"/>
    <property type="match status" value="1"/>
</dbReference>
<dbReference type="AlphaFoldDB" id="A0A6I3V1A8"/>
<name>A0A6I3V1A8_STREE</name>
<dbReference type="GO" id="GO:0005975">
    <property type="term" value="P:carbohydrate metabolic process"/>
    <property type="evidence" value="ECO:0007669"/>
    <property type="project" value="InterPro"/>
</dbReference>
<gene>
    <name evidence="1" type="ORF">GM536_15520</name>
</gene>
<dbReference type="SUPFAM" id="SSF48208">
    <property type="entry name" value="Six-hairpin glycosidases"/>
    <property type="match status" value="1"/>
</dbReference>